<protein>
    <recommendedName>
        <fullName evidence="1">Carboxymuconolactone decarboxylase-like domain-containing protein</fullName>
    </recommendedName>
</protein>
<feature type="domain" description="Carboxymuconolactone decarboxylase-like" evidence="1">
    <location>
        <begin position="134"/>
        <end position="214"/>
    </location>
</feature>
<gene>
    <name evidence="2" type="ORF">BBD42_12805</name>
</gene>
<dbReference type="PANTHER" id="PTHR33930:SF8">
    <property type="entry name" value="4-CARBOXYMUCONOLACTONE DECARBOXYLASE"/>
    <property type="match status" value="1"/>
</dbReference>
<dbReference type="RefSeq" id="WP_099518460.1">
    <property type="nucleotide sequence ID" value="NZ_CP016808.1"/>
</dbReference>
<evidence type="ECO:0000259" key="1">
    <source>
        <dbReference type="Pfam" id="PF02627"/>
    </source>
</evidence>
<evidence type="ECO:0000313" key="2">
    <source>
        <dbReference type="EMBL" id="ANY67250.1"/>
    </source>
</evidence>
<organism evidence="2">
    <name type="scientific">Paenibacillus sp. BIHB 4019</name>
    <dbReference type="NCBI Taxonomy" id="1870819"/>
    <lineage>
        <taxon>Bacteria</taxon>
        <taxon>Bacillati</taxon>
        <taxon>Bacillota</taxon>
        <taxon>Bacilli</taxon>
        <taxon>Bacillales</taxon>
        <taxon>Paenibacillaceae</taxon>
        <taxon>Paenibacillus</taxon>
    </lineage>
</organism>
<accession>A0A1B2DHQ1</accession>
<proteinExistence type="predicted"/>
<sequence>MSNESLYTRHAPSFSSKIFSYAPDAFKAFGEFNKEALADGVISVKVKEFIAVAVAHVTGCPYCIEAHVGKAKALSASFEELFEAAAVGAAVNAHSAFFHSVNALNAFNGSKETDLYSRSNIELVEQLEDVNEGLYNAFFEYVHKSLKPQHIEAKEKLLIAVGSAHVTGSAYSIEIFTKQAKEAGATLEELAETIVVATVLKAGSAMAHRVNALQAYERE</sequence>
<dbReference type="InterPro" id="IPR004675">
    <property type="entry name" value="AhpD_core"/>
</dbReference>
<dbReference type="AlphaFoldDB" id="A0A1B2DHQ1"/>
<feature type="domain" description="Carboxymuconolactone decarboxylase-like" evidence="1">
    <location>
        <begin position="23"/>
        <end position="105"/>
    </location>
</feature>
<dbReference type="InterPro" id="IPR003779">
    <property type="entry name" value="CMD-like"/>
</dbReference>
<dbReference type="EMBL" id="CP016808">
    <property type="protein sequence ID" value="ANY67250.1"/>
    <property type="molecule type" value="Genomic_DNA"/>
</dbReference>
<name>A0A1B2DHQ1_9BACL</name>
<dbReference type="SUPFAM" id="SSF69118">
    <property type="entry name" value="AhpD-like"/>
    <property type="match status" value="2"/>
</dbReference>
<dbReference type="NCBIfam" id="TIGR00778">
    <property type="entry name" value="ahpD_dom"/>
    <property type="match status" value="1"/>
</dbReference>
<dbReference type="Gene3D" id="1.20.1290.10">
    <property type="entry name" value="AhpD-like"/>
    <property type="match status" value="2"/>
</dbReference>
<dbReference type="PANTHER" id="PTHR33930">
    <property type="entry name" value="ALKYL HYDROPEROXIDE REDUCTASE AHPD"/>
    <property type="match status" value="1"/>
</dbReference>
<dbReference type="GO" id="GO:0051920">
    <property type="term" value="F:peroxiredoxin activity"/>
    <property type="evidence" value="ECO:0007669"/>
    <property type="project" value="InterPro"/>
</dbReference>
<dbReference type="InterPro" id="IPR029032">
    <property type="entry name" value="AhpD-like"/>
</dbReference>
<dbReference type="Pfam" id="PF02627">
    <property type="entry name" value="CMD"/>
    <property type="match status" value="2"/>
</dbReference>
<reference evidence="2" key="1">
    <citation type="submission" date="2016-08" db="EMBL/GenBank/DDBJ databases">
        <title>Complete Genome Seqeunce of Paenibacillus sp. BIHB 4019 from tea rhizoplane.</title>
        <authorList>
            <person name="Thakur R."/>
            <person name="Swarnkar M.K."/>
            <person name="Gulati A."/>
        </authorList>
    </citation>
    <scope>NUCLEOTIDE SEQUENCE [LARGE SCALE GENOMIC DNA]</scope>
    <source>
        <strain evidence="2">BIHB4019</strain>
    </source>
</reference>